<dbReference type="Gene3D" id="3.40.190.10">
    <property type="entry name" value="Periplasmic binding protein-like II"/>
    <property type="match status" value="1"/>
</dbReference>
<dbReference type="SUPFAM" id="SSF53850">
    <property type="entry name" value="Periplasmic binding protein-like II"/>
    <property type="match status" value="1"/>
</dbReference>
<name>A0ABT1WZA4_9PROT</name>
<protein>
    <submittedName>
        <fullName evidence="3">Tripartite tricarboxylate transporter substrate binding protein</fullName>
    </submittedName>
</protein>
<comment type="similarity">
    <text evidence="1">Belongs to the UPF0065 (bug) family.</text>
</comment>
<dbReference type="EMBL" id="JANJOU010000002">
    <property type="protein sequence ID" value="MCR0981177.1"/>
    <property type="molecule type" value="Genomic_DNA"/>
</dbReference>
<sequence>MRPSSSRRLLVACAAALGLSFHADNARAEFPDHPIRLVVPFAAGGGTDIVARLVASRMGDRLGQPVVVDNRGGAGGSVGSDLVAKARPDGYTMLMATVSTHGINPALYRTLPFDPIRDFAPVSLLVTVPGVAVVGTGQPFRTAGDLASTIRTRPGTITYGSQGVGGIGHLMGEMFARQAGGQAVHVPYRGAAPAMQDLVAGRIAVVFDTLPGVISQIRAGSVRPLLVASSTRLPALPDVPSAPESGLPGFAAATWNALLAPAGTPPEAVRALNEAAVAALRAPGMTEQLAEMSAEVVGSSPDELNRFMRAELARWAPVVEASGARVE</sequence>
<organism evidence="3 4">
    <name type="scientific">Roseomonas populi</name>
    <dbReference type="NCBI Taxonomy" id="3121582"/>
    <lineage>
        <taxon>Bacteria</taxon>
        <taxon>Pseudomonadati</taxon>
        <taxon>Pseudomonadota</taxon>
        <taxon>Alphaproteobacteria</taxon>
        <taxon>Acetobacterales</taxon>
        <taxon>Roseomonadaceae</taxon>
        <taxon>Roseomonas</taxon>
    </lineage>
</organism>
<dbReference type="Pfam" id="PF03401">
    <property type="entry name" value="TctC"/>
    <property type="match status" value="1"/>
</dbReference>
<dbReference type="Proteomes" id="UP001524642">
    <property type="component" value="Unassembled WGS sequence"/>
</dbReference>
<proteinExistence type="inferred from homology"/>
<reference evidence="3 4" key="1">
    <citation type="submission" date="2022-06" db="EMBL/GenBank/DDBJ databases">
        <title>Roseomonas CN29.</title>
        <authorList>
            <person name="Cheng Y."/>
            <person name="He X."/>
        </authorList>
    </citation>
    <scope>NUCLEOTIDE SEQUENCE [LARGE SCALE GENOMIC DNA]</scope>
    <source>
        <strain evidence="3 4">CN29</strain>
    </source>
</reference>
<dbReference type="PIRSF" id="PIRSF017082">
    <property type="entry name" value="YflP"/>
    <property type="match status" value="1"/>
</dbReference>
<dbReference type="Gene3D" id="3.40.190.150">
    <property type="entry name" value="Bordetella uptake gene, domain 1"/>
    <property type="match status" value="1"/>
</dbReference>
<evidence type="ECO:0000256" key="1">
    <source>
        <dbReference type="ARBA" id="ARBA00006987"/>
    </source>
</evidence>
<evidence type="ECO:0000256" key="2">
    <source>
        <dbReference type="SAM" id="SignalP"/>
    </source>
</evidence>
<dbReference type="CDD" id="cd13578">
    <property type="entry name" value="PBP2_Bug27"/>
    <property type="match status" value="1"/>
</dbReference>
<dbReference type="RefSeq" id="WP_257714855.1">
    <property type="nucleotide sequence ID" value="NZ_JANJOU010000002.1"/>
</dbReference>
<dbReference type="PANTHER" id="PTHR42928">
    <property type="entry name" value="TRICARBOXYLATE-BINDING PROTEIN"/>
    <property type="match status" value="1"/>
</dbReference>
<gene>
    <name evidence="3" type="ORF">NRP21_03830</name>
</gene>
<evidence type="ECO:0000313" key="4">
    <source>
        <dbReference type="Proteomes" id="UP001524642"/>
    </source>
</evidence>
<dbReference type="PANTHER" id="PTHR42928:SF5">
    <property type="entry name" value="BLR1237 PROTEIN"/>
    <property type="match status" value="1"/>
</dbReference>
<comment type="caution">
    <text evidence="3">The sequence shown here is derived from an EMBL/GenBank/DDBJ whole genome shotgun (WGS) entry which is preliminary data.</text>
</comment>
<dbReference type="InterPro" id="IPR042100">
    <property type="entry name" value="Bug_dom1"/>
</dbReference>
<evidence type="ECO:0000313" key="3">
    <source>
        <dbReference type="EMBL" id="MCR0981177.1"/>
    </source>
</evidence>
<feature type="chain" id="PRO_5046585218" evidence="2">
    <location>
        <begin position="29"/>
        <end position="327"/>
    </location>
</feature>
<keyword evidence="2" id="KW-0732">Signal</keyword>
<feature type="signal peptide" evidence="2">
    <location>
        <begin position="1"/>
        <end position="28"/>
    </location>
</feature>
<keyword evidence="4" id="KW-1185">Reference proteome</keyword>
<accession>A0ABT1WZA4</accession>
<dbReference type="InterPro" id="IPR005064">
    <property type="entry name" value="BUG"/>
</dbReference>